<organism evidence="2">
    <name type="scientific">Oryza sativa subsp. japonica</name>
    <name type="common">Rice</name>
    <dbReference type="NCBI Taxonomy" id="39947"/>
    <lineage>
        <taxon>Eukaryota</taxon>
        <taxon>Viridiplantae</taxon>
        <taxon>Streptophyta</taxon>
        <taxon>Embryophyta</taxon>
        <taxon>Tracheophyta</taxon>
        <taxon>Spermatophyta</taxon>
        <taxon>Magnoliopsida</taxon>
        <taxon>Liliopsida</taxon>
        <taxon>Poales</taxon>
        <taxon>Poaceae</taxon>
        <taxon>BOP clade</taxon>
        <taxon>Oryzoideae</taxon>
        <taxon>Oryzeae</taxon>
        <taxon>Oryzinae</taxon>
        <taxon>Oryza</taxon>
        <taxon>Oryza sativa</taxon>
    </lineage>
</organism>
<accession>Q6Z0P3</accession>
<dbReference type="AlphaFoldDB" id="Q6Z0P3"/>
<feature type="region of interest" description="Disordered" evidence="1">
    <location>
        <begin position="73"/>
        <end position="104"/>
    </location>
</feature>
<gene>
    <name evidence="2" type="primary">P0465H09.129</name>
</gene>
<feature type="compositionally biased region" description="Low complexity" evidence="1">
    <location>
        <begin position="28"/>
        <end position="37"/>
    </location>
</feature>
<feature type="compositionally biased region" description="Acidic residues" evidence="1">
    <location>
        <begin position="95"/>
        <end position="104"/>
    </location>
</feature>
<reference evidence="2" key="1">
    <citation type="journal article" date="2004" name="Plant Cell">
        <title>Composition and structure of the centromeric region of rice chromosome 8.</title>
        <authorList>
            <person name="Wu J."/>
            <person name="Yamagata H."/>
            <person name="Hayashi-Tsugane M."/>
            <person name="Hijishita S."/>
            <person name="Fujisawa M."/>
            <person name="Shibata M."/>
            <person name="Itoh Y."/>
            <person name="Nakamura M."/>
            <person name="Sakaguchi M."/>
            <person name="Yoshihara R."/>
            <person name="Kobayashi H."/>
            <person name="Itoh K."/>
            <person name="Karasawa W."/>
            <person name="Yamamoto M."/>
            <person name="Saji S."/>
            <person name="Katagiri S."/>
            <person name="Kanamori H."/>
            <person name="Namiki N."/>
            <person name="Katayose Y."/>
            <person name="Matsumoto T."/>
            <person name="Sasaki T."/>
        </authorList>
    </citation>
    <scope>NUCLEOTIDE SEQUENCE</scope>
</reference>
<proteinExistence type="predicted"/>
<evidence type="ECO:0000256" key="1">
    <source>
        <dbReference type="SAM" id="MobiDB-lite"/>
    </source>
</evidence>
<evidence type="ECO:0000313" key="2">
    <source>
        <dbReference type="EMBL" id="BAC92444.1"/>
    </source>
</evidence>
<protein>
    <submittedName>
        <fullName evidence="2">Uncharacterized protein</fullName>
    </submittedName>
</protein>
<sequence length="104" mass="10925">MDGSGDTTRRAMCSSPGDGVAAATINRSFTTSTDTKPTPTPFPHSRASGVWPDREAAARRPGLRHIFIAVPHGSPSRTLPNGVLGNGVRARPASDSDEDWEPSA</sequence>
<feature type="region of interest" description="Disordered" evidence="1">
    <location>
        <begin position="1"/>
        <end position="56"/>
    </location>
</feature>
<dbReference type="EMBL" id="AP004561">
    <property type="protein sequence ID" value="BAC92444.1"/>
    <property type="molecule type" value="Genomic_DNA"/>
</dbReference>
<name>Q6Z0P3_ORYSJ</name>